<accession>A0AAN7MJY5</accession>
<feature type="domain" description="DNA polymerase alpha/delta/epsilon subunit B" evidence="8">
    <location>
        <begin position="391"/>
        <end position="598"/>
    </location>
</feature>
<dbReference type="InterPro" id="IPR007185">
    <property type="entry name" value="DNA_pol_a/d/e_bsu"/>
</dbReference>
<evidence type="ECO:0000259" key="9">
    <source>
        <dbReference type="Pfam" id="PF08418"/>
    </source>
</evidence>
<dbReference type="Gene3D" id="1.10.8.530">
    <property type="entry name" value="DNA polymerase alpha-primase, subunit B, N-terminal domain"/>
    <property type="match status" value="1"/>
</dbReference>
<dbReference type="GO" id="GO:0006270">
    <property type="term" value="P:DNA replication initiation"/>
    <property type="evidence" value="ECO:0007669"/>
    <property type="project" value="TreeGrafter"/>
</dbReference>
<dbReference type="Proteomes" id="UP001333110">
    <property type="component" value="Unassembled WGS sequence"/>
</dbReference>
<comment type="subcellular location">
    <subcellularLocation>
        <location evidence="1 6">Nucleus</location>
    </subcellularLocation>
</comment>
<dbReference type="InterPro" id="IPR054300">
    <property type="entry name" value="OB_DPOA2"/>
</dbReference>
<feature type="region of interest" description="Disordered" evidence="7">
    <location>
        <begin position="117"/>
        <end position="148"/>
    </location>
</feature>
<comment type="similarity">
    <text evidence="2 6">Belongs to the DNA polymerase alpha subunit B family.</text>
</comment>
<dbReference type="EMBL" id="JAUNZN010000085">
    <property type="protein sequence ID" value="KAK4805496.1"/>
    <property type="molecule type" value="Genomic_DNA"/>
</dbReference>
<evidence type="ECO:0000256" key="6">
    <source>
        <dbReference type="PIRNR" id="PIRNR018300"/>
    </source>
</evidence>
<name>A0AAN7MJY5_MYCAM</name>
<evidence type="ECO:0000256" key="5">
    <source>
        <dbReference type="ARBA" id="ARBA00023242"/>
    </source>
</evidence>
<dbReference type="Pfam" id="PF04042">
    <property type="entry name" value="DNA_pol_E_B"/>
    <property type="match status" value="1"/>
</dbReference>
<comment type="function">
    <text evidence="6">Accessory subunit of the DNA polymerase alpha complex (also known as the alpha DNA polymerase-primase complex) which plays an essential role in the initiation of DNA synthesis.</text>
</comment>
<dbReference type="FunFam" id="3.60.21.60:FF:000002">
    <property type="entry name" value="DNA polymerase alpha subunit B"/>
    <property type="match status" value="1"/>
</dbReference>
<evidence type="ECO:0000256" key="3">
    <source>
        <dbReference type="ARBA" id="ARBA00018596"/>
    </source>
</evidence>
<evidence type="ECO:0000256" key="1">
    <source>
        <dbReference type="ARBA" id="ARBA00004123"/>
    </source>
</evidence>
<reference evidence="11 12" key="1">
    <citation type="journal article" date="2023" name="J. Hered.">
        <title>Chromosome-level genome of the wood stork (Mycteria americana) provides insight into avian chromosome evolution.</title>
        <authorList>
            <person name="Flamio R. Jr."/>
            <person name="Ramstad K.M."/>
        </authorList>
    </citation>
    <scope>NUCLEOTIDE SEQUENCE [LARGE SCALE GENOMIC DNA]</scope>
    <source>
        <strain evidence="11">JAX WOST 10</strain>
    </source>
</reference>
<dbReference type="Gene3D" id="3.60.21.60">
    <property type="match status" value="2"/>
</dbReference>
<evidence type="ECO:0000313" key="12">
    <source>
        <dbReference type="Proteomes" id="UP001333110"/>
    </source>
</evidence>
<feature type="domain" description="DNA polymerase alpha subunit B N-terminal" evidence="9">
    <location>
        <begin position="13"/>
        <end position="80"/>
    </location>
</feature>
<keyword evidence="4 6" id="KW-0235">DNA replication</keyword>
<dbReference type="InterPro" id="IPR013627">
    <property type="entry name" value="Pol_alpha_B_N"/>
</dbReference>
<feature type="compositionally biased region" description="Polar residues" evidence="7">
    <location>
        <begin position="119"/>
        <end position="134"/>
    </location>
</feature>
<dbReference type="FunFam" id="3.60.21.60:FF:000003">
    <property type="entry name" value="DNA polymerase alpha subunit B"/>
    <property type="match status" value="1"/>
</dbReference>
<dbReference type="InterPro" id="IPR016722">
    <property type="entry name" value="DNA_pol_alpha_bsu"/>
</dbReference>
<evidence type="ECO:0000259" key="8">
    <source>
        <dbReference type="Pfam" id="PF04042"/>
    </source>
</evidence>
<dbReference type="PIRSF" id="PIRSF018300">
    <property type="entry name" value="DNA_pol_alph_2"/>
    <property type="match status" value="1"/>
</dbReference>
<gene>
    <name evidence="11" type="ORF">QYF61_005541</name>
</gene>
<keyword evidence="5 6" id="KW-0539">Nucleus</keyword>
<sequence length="646" mass="71099">MAEPEPEPVSAEAVLRELGLFELRCQGEDVPARLVELCLTHGLGPVALANELLAFVTSKDLGTQLSADGLDAFEHEVLAKRSSWGPQKRDNRYGGFHDIHSLQKLLDEEEEDELLDAYTTPSKSSQKRSNSTPENPRPKRTLSSRSPYALFSPNSFSPSITPSQKYTSRSSRGEVVASFGSVQGPSWSGRGGHGCTPKLFGPPEESLTKSYKFMFQKALDVREGDATTWGGVREGDTHLDLLVNLFLGGFLGCVSCAPSVVLSWRIEELGDALKSHHHLEDFASVLLPAQEPVTVLGQIGCDSNGKLNAKSVVLEGDREHSLGGQVPLDLSELKEYSLFPGQIVALEGTNSTGKRMVVSKLYEVTLLVSHKQGVPLPFHTPTEPAPEQKMVLVACGPYTTSDSIAYDPLTDLVEVINHDRPDVCILFGPFLDAKHEQVENFQLLGSFTEVFKLCLKIIIEGTRSAGSQLVFVPSLRDVHHDYVYPQPPFLYPELPKDDKPRVHFVSDPCTLDIDGVVFGLTSTDLLFHMGAEEISSSSGISDRFTRILKHILTQRSYYPLYPPSEELNVDYESFYSYASLPVTPDILVTPSELRYFIKDVLGCVCINPGRLTKGQVGGTYGRLYLQREDAKGERKSPCVAAQVVKI</sequence>
<evidence type="ECO:0000256" key="2">
    <source>
        <dbReference type="ARBA" id="ARBA00007299"/>
    </source>
</evidence>
<dbReference type="GO" id="GO:0003677">
    <property type="term" value="F:DNA binding"/>
    <property type="evidence" value="ECO:0007669"/>
    <property type="project" value="InterPro"/>
</dbReference>
<proteinExistence type="inferred from homology"/>
<evidence type="ECO:0000313" key="11">
    <source>
        <dbReference type="EMBL" id="KAK4805496.1"/>
    </source>
</evidence>
<dbReference type="InterPro" id="IPR043034">
    <property type="entry name" value="DNA_pol_alpha_B_N_sf"/>
</dbReference>
<protein>
    <recommendedName>
        <fullName evidence="3 6">DNA polymerase alpha subunit B</fullName>
    </recommendedName>
</protein>
<organism evidence="11 12">
    <name type="scientific">Mycteria americana</name>
    <name type="common">Wood stork</name>
    <dbReference type="NCBI Taxonomy" id="33587"/>
    <lineage>
        <taxon>Eukaryota</taxon>
        <taxon>Metazoa</taxon>
        <taxon>Chordata</taxon>
        <taxon>Craniata</taxon>
        <taxon>Vertebrata</taxon>
        <taxon>Euteleostomi</taxon>
        <taxon>Archelosauria</taxon>
        <taxon>Archosauria</taxon>
        <taxon>Dinosauria</taxon>
        <taxon>Saurischia</taxon>
        <taxon>Theropoda</taxon>
        <taxon>Coelurosauria</taxon>
        <taxon>Aves</taxon>
        <taxon>Neognathae</taxon>
        <taxon>Neoaves</taxon>
        <taxon>Aequornithes</taxon>
        <taxon>Ciconiiformes</taxon>
        <taxon>Ciconiidae</taxon>
        <taxon>Mycteria</taxon>
    </lineage>
</organism>
<dbReference type="GO" id="GO:0005658">
    <property type="term" value="C:alpha DNA polymerase:primase complex"/>
    <property type="evidence" value="ECO:0007669"/>
    <property type="project" value="TreeGrafter"/>
</dbReference>
<comment type="caution">
    <text evidence="11">The sequence shown here is derived from an EMBL/GenBank/DDBJ whole genome shotgun (WGS) entry which is preliminary data.</text>
</comment>
<dbReference type="AlphaFoldDB" id="A0AAN7MJY5"/>
<dbReference type="PANTHER" id="PTHR23061">
    <property type="entry name" value="DNA POLYMERASE 2 ALPHA 70 KDA SUBUNIT"/>
    <property type="match status" value="1"/>
</dbReference>
<dbReference type="Pfam" id="PF22062">
    <property type="entry name" value="OB_DPOA2"/>
    <property type="match status" value="1"/>
</dbReference>
<evidence type="ECO:0000259" key="10">
    <source>
        <dbReference type="Pfam" id="PF22062"/>
    </source>
</evidence>
<dbReference type="PANTHER" id="PTHR23061:SF12">
    <property type="entry name" value="DNA POLYMERASE ALPHA SUBUNIT B"/>
    <property type="match status" value="1"/>
</dbReference>
<evidence type="ECO:0000256" key="7">
    <source>
        <dbReference type="SAM" id="MobiDB-lite"/>
    </source>
</evidence>
<evidence type="ECO:0000256" key="4">
    <source>
        <dbReference type="ARBA" id="ARBA00022705"/>
    </source>
</evidence>
<dbReference type="Pfam" id="PF08418">
    <property type="entry name" value="Pol_alpha_B_N"/>
    <property type="match status" value="1"/>
</dbReference>
<feature type="domain" description="DNA polymerase alpha subunit B OB" evidence="10">
    <location>
        <begin position="261"/>
        <end position="363"/>
    </location>
</feature>
<keyword evidence="12" id="KW-1185">Reference proteome</keyword>